<evidence type="ECO:0000256" key="9">
    <source>
        <dbReference type="NCBIfam" id="TIGR00751"/>
    </source>
</evidence>
<dbReference type="CDD" id="cd13962">
    <property type="entry name" value="PT_UbiA_UBIAD1"/>
    <property type="match status" value="1"/>
</dbReference>
<comment type="similarity">
    <text evidence="8">Belongs to the MenA family. Type 1 subfamily.</text>
</comment>
<dbReference type="UniPathway" id="UPA00079">
    <property type="reaction ID" value="UER00168"/>
</dbReference>
<dbReference type="HAMAP" id="MF_01937">
    <property type="entry name" value="MenA_1"/>
    <property type="match status" value="1"/>
</dbReference>
<accession>A0A2M7G6R3</accession>
<dbReference type="EC" id="2.5.1.74" evidence="8 9"/>
<reference evidence="10 11" key="1">
    <citation type="submission" date="2017-09" db="EMBL/GenBank/DDBJ databases">
        <title>Depth-based differentiation of microbial function through sediment-hosted aquifers and enrichment of novel symbionts in the deep terrestrial subsurface.</title>
        <authorList>
            <person name="Probst A.J."/>
            <person name="Ladd B."/>
            <person name="Jarett J.K."/>
            <person name="Geller-Mcgrath D.E."/>
            <person name="Sieber C.M."/>
            <person name="Emerson J.B."/>
            <person name="Anantharaman K."/>
            <person name="Thomas B.C."/>
            <person name="Malmstrom R."/>
            <person name="Stieglmeier M."/>
            <person name="Klingl A."/>
            <person name="Woyke T."/>
            <person name="Ryan C.M."/>
            <person name="Banfield J.F."/>
        </authorList>
    </citation>
    <scope>NUCLEOTIDE SEQUENCE [LARGE SCALE GENOMIC DNA]</scope>
    <source>
        <strain evidence="10">CG17_big_fil_post_rev_8_21_14_2_50_48_46</strain>
    </source>
</reference>
<evidence type="ECO:0000256" key="8">
    <source>
        <dbReference type="HAMAP-Rule" id="MF_01937"/>
    </source>
</evidence>
<dbReference type="InterPro" id="IPR044878">
    <property type="entry name" value="UbiA_sf"/>
</dbReference>
<comment type="caution">
    <text evidence="10">The sequence shown here is derived from an EMBL/GenBank/DDBJ whole genome shotgun (WGS) entry which is preliminary data.</text>
</comment>
<evidence type="ECO:0000256" key="5">
    <source>
        <dbReference type="ARBA" id="ARBA00022692"/>
    </source>
</evidence>
<dbReference type="GO" id="GO:0042371">
    <property type="term" value="P:vitamin K biosynthetic process"/>
    <property type="evidence" value="ECO:0007669"/>
    <property type="project" value="TreeGrafter"/>
</dbReference>
<comment type="function">
    <text evidence="8">Conversion of 1,4-dihydroxy-2-naphthoate (DHNA) to demethylmenaquinone (DMK).</text>
</comment>
<dbReference type="Gene3D" id="1.10.357.140">
    <property type="entry name" value="UbiA prenyltransferase"/>
    <property type="match status" value="1"/>
</dbReference>
<keyword evidence="7 8" id="KW-0472">Membrane</keyword>
<feature type="transmembrane region" description="Helical" evidence="8">
    <location>
        <begin position="245"/>
        <end position="264"/>
    </location>
</feature>
<evidence type="ECO:0000256" key="2">
    <source>
        <dbReference type="ARBA" id="ARBA00022428"/>
    </source>
</evidence>
<evidence type="ECO:0000256" key="6">
    <source>
        <dbReference type="ARBA" id="ARBA00022989"/>
    </source>
</evidence>
<evidence type="ECO:0000313" key="10">
    <source>
        <dbReference type="EMBL" id="PIW17593.1"/>
    </source>
</evidence>
<evidence type="ECO:0000256" key="7">
    <source>
        <dbReference type="ARBA" id="ARBA00023136"/>
    </source>
</evidence>
<dbReference type="AlphaFoldDB" id="A0A2M7G6R3"/>
<keyword evidence="3 8" id="KW-1003">Cell membrane</keyword>
<evidence type="ECO:0000256" key="4">
    <source>
        <dbReference type="ARBA" id="ARBA00022679"/>
    </source>
</evidence>
<feature type="transmembrane region" description="Helical" evidence="8">
    <location>
        <begin position="95"/>
        <end position="113"/>
    </location>
</feature>
<proteinExistence type="inferred from homology"/>
<protein>
    <recommendedName>
        <fullName evidence="8 9">1,4-dihydroxy-2-naphthoate octaprenyltransferase</fullName>
        <shortName evidence="8">DHNA-octaprenyltransferase</shortName>
        <ecNumber evidence="8 9">2.5.1.74</ecNumber>
    </recommendedName>
</protein>
<dbReference type="PANTHER" id="PTHR13929">
    <property type="entry name" value="1,4-DIHYDROXY-2-NAPHTHOATE OCTAPRENYLTRANSFERASE"/>
    <property type="match status" value="1"/>
</dbReference>
<dbReference type="GO" id="GO:0009234">
    <property type="term" value="P:menaquinone biosynthetic process"/>
    <property type="evidence" value="ECO:0007669"/>
    <property type="project" value="UniProtKB-UniRule"/>
</dbReference>
<keyword evidence="6 8" id="KW-1133">Transmembrane helix</keyword>
<evidence type="ECO:0000256" key="3">
    <source>
        <dbReference type="ARBA" id="ARBA00022475"/>
    </source>
</evidence>
<evidence type="ECO:0000313" key="11">
    <source>
        <dbReference type="Proteomes" id="UP000231019"/>
    </source>
</evidence>
<dbReference type="InterPro" id="IPR000537">
    <property type="entry name" value="UbiA_prenyltransferase"/>
</dbReference>
<dbReference type="GO" id="GO:0005886">
    <property type="term" value="C:plasma membrane"/>
    <property type="evidence" value="ECO:0007669"/>
    <property type="project" value="UniProtKB-SubCell"/>
</dbReference>
<dbReference type="Pfam" id="PF01040">
    <property type="entry name" value="UbiA"/>
    <property type="match status" value="1"/>
</dbReference>
<feature type="transmembrane region" description="Helical" evidence="8">
    <location>
        <begin position="119"/>
        <end position="136"/>
    </location>
</feature>
<organism evidence="10 11">
    <name type="scientific">bacterium (Candidatus Blackallbacteria) CG17_big_fil_post_rev_8_21_14_2_50_48_46</name>
    <dbReference type="NCBI Taxonomy" id="2014261"/>
    <lineage>
        <taxon>Bacteria</taxon>
        <taxon>Candidatus Blackallbacteria</taxon>
    </lineage>
</organism>
<feature type="transmembrane region" description="Helical" evidence="8">
    <location>
        <begin position="215"/>
        <end position="239"/>
    </location>
</feature>
<feature type="transmembrane region" description="Helical" evidence="8">
    <location>
        <begin position="276"/>
        <end position="296"/>
    </location>
</feature>
<keyword evidence="4 8" id="KW-0808">Transferase</keyword>
<dbReference type="Proteomes" id="UP000231019">
    <property type="component" value="Unassembled WGS sequence"/>
</dbReference>
<dbReference type="PANTHER" id="PTHR13929:SF0">
    <property type="entry name" value="UBIA PRENYLTRANSFERASE DOMAIN-CONTAINING PROTEIN 1"/>
    <property type="match status" value="1"/>
</dbReference>
<sequence>MTKNSQAEIWWMAARPRTLGAALAPIWIGTALAISSGKWDPLSFVAALLGALLIQIGTNFANDYFDFIKGADTAERIGPTRATQAGLIKPERMRLAFLLTFALVGLPGLYLVYRGGWPILVLGLLSVLSGIFYTGGPFPLGYLGLGDLFVLLFFGLVATGGTFWVHTHAITSVVLLAALSPGFLATAILVVNNLRDRKTDTQAGKKTLAVRWGAGFARAEYLFCMGLGILMPLGLYLWTPEKHPASLLACLSILPAIPAIKAVLSLDADPRLNPILGKTNQVLILHSLLFSLGWIFS</sequence>
<name>A0A2M7G6R3_9BACT</name>
<feature type="transmembrane region" description="Helical" evidence="8">
    <location>
        <begin position="43"/>
        <end position="61"/>
    </location>
</feature>
<dbReference type="NCBIfam" id="TIGR00751">
    <property type="entry name" value="menA"/>
    <property type="match status" value="1"/>
</dbReference>
<evidence type="ECO:0000256" key="1">
    <source>
        <dbReference type="ARBA" id="ARBA00004141"/>
    </source>
</evidence>
<dbReference type="NCBIfam" id="NF004751">
    <property type="entry name" value="PRK06080.1-3"/>
    <property type="match status" value="1"/>
</dbReference>
<keyword evidence="2 8" id="KW-0474">Menaquinone biosynthesis</keyword>
<feature type="transmembrane region" description="Helical" evidence="8">
    <location>
        <begin position="173"/>
        <end position="194"/>
    </location>
</feature>
<comment type="subcellular location">
    <subcellularLocation>
        <location evidence="8">Cell membrane</location>
        <topology evidence="8">Multi-pass membrane protein</topology>
    </subcellularLocation>
    <subcellularLocation>
        <location evidence="1">Membrane</location>
        <topology evidence="1">Multi-pass membrane protein</topology>
    </subcellularLocation>
</comment>
<comment type="pathway">
    <text evidence="8">Quinol/quinone metabolism; menaquinone biosynthesis; menaquinol from 1,4-dihydroxy-2-naphthoate: step 1/2.</text>
</comment>
<dbReference type="InterPro" id="IPR026046">
    <property type="entry name" value="UBIAD1"/>
</dbReference>
<gene>
    <name evidence="8" type="primary">menA</name>
    <name evidence="10" type="ORF">COW36_08850</name>
</gene>
<dbReference type="EMBL" id="PFFQ01000023">
    <property type="protein sequence ID" value="PIW17593.1"/>
    <property type="molecule type" value="Genomic_DNA"/>
</dbReference>
<dbReference type="GO" id="GO:0046428">
    <property type="term" value="F:1,4-dihydroxy-2-naphthoate polyprenyltransferase activity"/>
    <property type="evidence" value="ECO:0007669"/>
    <property type="project" value="UniProtKB-UniRule"/>
</dbReference>
<comment type="catalytic activity">
    <reaction evidence="8">
        <text>an all-trans-polyprenyl diphosphate + 1,4-dihydroxy-2-naphthoate + H(+) = a 2-demethylmenaquinol + CO2 + diphosphate</text>
        <dbReference type="Rhea" id="RHEA:26478"/>
        <dbReference type="Rhea" id="RHEA-COMP:9563"/>
        <dbReference type="Rhea" id="RHEA-COMP:9564"/>
        <dbReference type="ChEBI" id="CHEBI:11173"/>
        <dbReference type="ChEBI" id="CHEBI:15378"/>
        <dbReference type="ChEBI" id="CHEBI:16526"/>
        <dbReference type="ChEBI" id="CHEBI:33019"/>
        <dbReference type="ChEBI" id="CHEBI:55437"/>
        <dbReference type="ChEBI" id="CHEBI:58914"/>
        <dbReference type="EC" id="2.5.1.74"/>
    </reaction>
</comment>
<feature type="transmembrane region" description="Helical" evidence="8">
    <location>
        <begin position="148"/>
        <end position="167"/>
    </location>
</feature>
<keyword evidence="5 8" id="KW-0812">Transmembrane</keyword>
<dbReference type="PIRSF" id="PIRSF005355">
    <property type="entry name" value="UBIAD1"/>
    <property type="match status" value="1"/>
</dbReference>
<dbReference type="InterPro" id="IPR004657">
    <property type="entry name" value="MenA"/>
</dbReference>